<keyword evidence="4" id="KW-1185">Reference proteome</keyword>
<evidence type="ECO:0000256" key="1">
    <source>
        <dbReference type="SAM" id="MobiDB-lite"/>
    </source>
</evidence>
<sequence length="212" mass="21947">MALVLGGCVTLLPKTAPVQLYRFDVAETEQPASAEGPGFWVHRAPTGFARGAEGDQILTMSGNEAAYIAGARWVAPASALFDDAESHAFDRSPGPAHLGRRGEVGAAPLSLRLDVETFEARYLDGAGAAPTVVVRVRASLDRTADRLAVATRLFESRKKAASNNVSAIVPQYEAALTEVMGQVVAWTNTEGAQAGSSPASASTASAAAKPGP</sequence>
<proteinExistence type="predicted"/>
<dbReference type="Proteomes" id="UP000676409">
    <property type="component" value="Chromosome"/>
</dbReference>
<reference evidence="3" key="1">
    <citation type="submission" date="2021-04" db="EMBL/GenBank/DDBJ databases">
        <title>The complete genome sequence of Caulobacter sp. S6.</title>
        <authorList>
            <person name="Tang Y."/>
            <person name="Ouyang W."/>
            <person name="Liu Q."/>
            <person name="Huang B."/>
            <person name="Guo Z."/>
            <person name="Lei P."/>
        </authorList>
    </citation>
    <scope>NUCLEOTIDE SEQUENCE</scope>
    <source>
        <strain evidence="3">S6</strain>
    </source>
</reference>
<evidence type="ECO:0000259" key="2">
    <source>
        <dbReference type="Pfam" id="PF03886"/>
    </source>
</evidence>
<dbReference type="KEGG" id="caul:KCG34_02365"/>
<dbReference type="Pfam" id="PF03886">
    <property type="entry name" value="ABC_trans_aux"/>
    <property type="match status" value="1"/>
</dbReference>
<name>A0A975IX94_9CAUL</name>
<organism evidence="3 4">
    <name type="scientific">Phenylobacterium montanum</name>
    <dbReference type="NCBI Taxonomy" id="2823693"/>
    <lineage>
        <taxon>Bacteria</taxon>
        <taxon>Pseudomonadati</taxon>
        <taxon>Pseudomonadota</taxon>
        <taxon>Alphaproteobacteria</taxon>
        <taxon>Caulobacterales</taxon>
        <taxon>Caulobacteraceae</taxon>
        <taxon>Phenylobacterium</taxon>
    </lineage>
</organism>
<dbReference type="InterPro" id="IPR005586">
    <property type="entry name" value="ABC_trans_aux"/>
</dbReference>
<dbReference type="AlphaFoldDB" id="A0A975IX94"/>
<dbReference type="EMBL" id="CP073078">
    <property type="protein sequence ID" value="QUD90645.1"/>
    <property type="molecule type" value="Genomic_DNA"/>
</dbReference>
<accession>A0A975IX94</accession>
<feature type="domain" description="ABC-type transport auxiliary lipoprotein component" evidence="2">
    <location>
        <begin position="28"/>
        <end position="183"/>
    </location>
</feature>
<protein>
    <submittedName>
        <fullName evidence="3">Membrane integrity-associated transporter subunit PqiC</fullName>
    </submittedName>
</protein>
<dbReference type="SUPFAM" id="SSF159594">
    <property type="entry name" value="XCC0632-like"/>
    <property type="match status" value="1"/>
</dbReference>
<evidence type="ECO:0000313" key="4">
    <source>
        <dbReference type="Proteomes" id="UP000676409"/>
    </source>
</evidence>
<gene>
    <name evidence="3" type="ORF">KCG34_02365</name>
</gene>
<feature type="region of interest" description="Disordered" evidence="1">
    <location>
        <begin position="191"/>
        <end position="212"/>
    </location>
</feature>
<dbReference type="Gene3D" id="3.40.50.10610">
    <property type="entry name" value="ABC-type transport auxiliary lipoprotein component"/>
    <property type="match status" value="1"/>
</dbReference>
<evidence type="ECO:0000313" key="3">
    <source>
        <dbReference type="EMBL" id="QUD90645.1"/>
    </source>
</evidence>